<feature type="transmembrane region" description="Helical" evidence="9">
    <location>
        <begin position="230"/>
        <end position="253"/>
    </location>
</feature>
<evidence type="ECO:0000313" key="11">
    <source>
        <dbReference type="EMBL" id="CAD6189421.1"/>
    </source>
</evidence>
<evidence type="ECO:0000256" key="6">
    <source>
        <dbReference type="ARBA" id="ARBA00023136"/>
    </source>
</evidence>
<feature type="transmembrane region" description="Helical" evidence="9">
    <location>
        <begin position="265"/>
        <end position="283"/>
    </location>
</feature>
<evidence type="ECO:0000256" key="4">
    <source>
        <dbReference type="ARBA" id="ARBA00022737"/>
    </source>
</evidence>
<dbReference type="CDD" id="cd22397">
    <property type="entry name" value="KH-I_FUBP_rpt2"/>
    <property type="match status" value="1"/>
</dbReference>
<dbReference type="InterPro" id="IPR006202">
    <property type="entry name" value="Neur_chan_lig-bd"/>
</dbReference>
<keyword evidence="3 9" id="KW-0812">Transmembrane</keyword>
<keyword evidence="6 9" id="KW-0472">Membrane</keyword>
<dbReference type="InterPro" id="IPR015096">
    <property type="entry name" value="FUBP_C"/>
</dbReference>
<dbReference type="GO" id="GO:0005634">
    <property type="term" value="C:nucleus"/>
    <property type="evidence" value="ECO:0007669"/>
    <property type="project" value="UniProtKB-SubCell"/>
</dbReference>
<keyword evidence="4" id="KW-0677">Repeat</keyword>
<reference evidence="11" key="1">
    <citation type="submission" date="2020-10" db="EMBL/GenBank/DDBJ databases">
        <authorList>
            <person name="Kikuchi T."/>
        </authorList>
    </citation>
    <scope>NUCLEOTIDE SEQUENCE</scope>
    <source>
        <strain evidence="11">NKZ352</strain>
    </source>
</reference>
<dbReference type="Proteomes" id="UP000835052">
    <property type="component" value="Unassembled WGS sequence"/>
</dbReference>
<dbReference type="Gene3D" id="2.70.170.10">
    <property type="entry name" value="Neurotransmitter-gated ion-channel ligand-binding domain"/>
    <property type="match status" value="1"/>
</dbReference>
<dbReference type="Pfam" id="PF02931">
    <property type="entry name" value="Neur_chan_LBD"/>
    <property type="match status" value="1"/>
</dbReference>
<dbReference type="GO" id="GO:0016020">
    <property type="term" value="C:membrane"/>
    <property type="evidence" value="ECO:0007669"/>
    <property type="project" value="UniProtKB-SubCell"/>
</dbReference>
<dbReference type="InterPro" id="IPR036719">
    <property type="entry name" value="Neuro-gated_channel_TM_sf"/>
</dbReference>
<keyword evidence="9" id="KW-0406">Ion transport</keyword>
<feature type="transmembrane region" description="Helical" evidence="9">
    <location>
        <begin position="376"/>
        <end position="396"/>
    </location>
</feature>
<evidence type="ECO:0000256" key="8">
    <source>
        <dbReference type="PROSITE-ProRule" id="PRU00117"/>
    </source>
</evidence>
<dbReference type="SUPFAM" id="SSF90112">
    <property type="entry name" value="Neurotransmitter-gated ion-channel transmembrane pore"/>
    <property type="match status" value="1"/>
</dbReference>
<dbReference type="PANTHER" id="PTHR10288">
    <property type="entry name" value="KH DOMAIN CONTAINING RNA BINDING PROTEIN"/>
    <property type="match status" value="1"/>
</dbReference>
<feature type="domain" description="K Homology" evidence="10">
    <location>
        <begin position="776"/>
        <end position="847"/>
    </location>
</feature>
<dbReference type="GO" id="GO:0003723">
    <property type="term" value="F:RNA binding"/>
    <property type="evidence" value="ECO:0007669"/>
    <property type="project" value="UniProtKB-UniRule"/>
</dbReference>
<comment type="subcellular location">
    <subcellularLocation>
        <location evidence="2">Membrane</location>
        <topology evidence="2">Multi-pass membrane protein</topology>
    </subcellularLocation>
    <subcellularLocation>
        <location evidence="1">Nucleus</location>
    </subcellularLocation>
</comment>
<evidence type="ECO:0000259" key="10">
    <source>
        <dbReference type="SMART" id="SM00322"/>
    </source>
</evidence>
<keyword evidence="5 9" id="KW-1133">Transmembrane helix</keyword>
<feature type="domain" description="K Homology" evidence="10">
    <location>
        <begin position="502"/>
        <end position="573"/>
    </location>
</feature>
<name>A0A8S1H1L5_9PELO</name>
<dbReference type="AlphaFoldDB" id="A0A8S1H1L5"/>
<evidence type="ECO:0000256" key="3">
    <source>
        <dbReference type="ARBA" id="ARBA00022692"/>
    </source>
</evidence>
<dbReference type="SUPFAM" id="SSF54791">
    <property type="entry name" value="Eukaryotic type KH-domain (KH-domain type I)"/>
    <property type="match status" value="4"/>
</dbReference>
<dbReference type="GO" id="GO:0005230">
    <property type="term" value="F:extracellular ligand-gated monoatomic ion channel activity"/>
    <property type="evidence" value="ECO:0007669"/>
    <property type="project" value="InterPro"/>
</dbReference>
<feature type="transmembrane region" description="Helical" evidence="9">
    <location>
        <begin position="408"/>
        <end position="428"/>
    </location>
</feature>
<dbReference type="InterPro" id="IPR004088">
    <property type="entry name" value="KH_dom_type_1"/>
</dbReference>
<dbReference type="FunFam" id="2.70.170.10:FF:000028">
    <property type="entry name" value="AcetylCholine Receptor"/>
    <property type="match status" value="1"/>
</dbReference>
<dbReference type="InterPro" id="IPR006029">
    <property type="entry name" value="Neurotrans-gated_channel_TM"/>
</dbReference>
<dbReference type="PRINTS" id="PR00252">
    <property type="entry name" value="NRIONCHANNEL"/>
</dbReference>
<dbReference type="PROSITE" id="PS50084">
    <property type="entry name" value="KH_TYPE_1"/>
    <property type="match status" value="4"/>
</dbReference>
<accession>A0A8S1H1L5</accession>
<dbReference type="InterPro" id="IPR036612">
    <property type="entry name" value="KH_dom_type_1_sf"/>
</dbReference>
<dbReference type="InterPro" id="IPR006201">
    <property type="entry name" value="Neur_channel"/>
</dbReference>
<sequence length="1025" mass="112528">MWFELVFIFVVFALSSEVSLTNFSFQGASNRLTSHLLDKHDRCAPPDGLVTVAHDIELVHIVAVNELKQNMRVSVYIAQQWYDRTLSWKPEDFEGTMVTWLPESSIWVPDIIVFNTLEHKELLHAVRSPIAVHYDGRVVFSYPALYTVLCSIGIAKFPFDDHTCNLRFASWAYSEDKVLLNASHKPALQKYSPNEEWALQDVDMVREEYEHEDTVVSEIVYNIKVARKPFYYLVSLVVPSYIICVLSIAGLFARFSTRHERQERFTLGVTAILSMAVLSLVVTEKVPHSSENVPLLIVYFHFIIIMVTIATILTSTVMRVHAKGFEHKLQPPPPWMAKLLFIKEKFAKFEKKKNKVILQVHSTAEQWGEISRRMDYLLATLFVLIISAPTNGLASARAYHRVIDCHRITLFFFFLLILVFLIGFYGTYDGMSSVGAVASDHFRDFRGQLTSNNQATTLKRTQEDSSLDCGIPAKRGIMHGMDAANAMHMGTMGNTFNVPMSDNVVEVIQIPENTVGLVIGRKGSEIQNIQAKSGCRVQMSPEADNPGGVRQCTLQGPKMAVEHAKQLINDVVTRAAQRQAGMPVQQPQFTGDTSRHISVDMLIPATKCGLIIGKQGDTIKQLQEQAGCKMMMIQDSQEVTGQAKPLRLTGDPDKVEIGKRLVTEMLLKDEQGGGGISNRFHHDGTTAKGEVVVPRSSVGMIIGKGGEMIKRLANETGTKIQFKPDDDPSSPERCAIIMGTREQIYKATELITELVNKSMANAVGTGGAPANCPPNAQQVFYMHVPANKTGLVIGKGGETIRQINAESGAHCELSAEPAKNTHEKVFIIKGTPYQIHHAQHIIRIKVGDVQPNTPVPPFQQAGAANGAFPVAPQYAAPYTAQPVQGGQWNAVPAEGGWNSGGVFYGNPAGATHAAPYANAQYQQPQTVAHAHAQPAAGVQINSQPAINPQTGQPDYSAQWAEYYRSVGLHEQAAMVENQMKQTAARGGAATTAGYAAPGTAPATAQYAYGQGQPGFPAANQYQAPQ</sequence>
<evidence type="ECO:0000256" key="2">
    <source>
        <dbReference type="ARBA" id="ARBA00004141"/>
    </source>
</evidence>
<gene>
    <name evidence="11" type="ORF">CAUJ_LOCUS5340</name>
</gene>
<keyword evidence="8" id="KW-0694">RNA-binding</keyword>
<dbReference type="InterPro" id="IPR018000">
    <property type="entry name" value="Neurotransmitter_ion_chnl_CS"/>
</dbReference>
<dbReference type="CDD" id="cd22398">
    <property type="entry name" value="KH-I_FUBP_rpt3"/>
    <property type="match status" value="1"/>
</dbReference>
<dbReference type="SMART" id="SM00322">
    <property type="entry name" value="KH"/>
    <property type="match status" value="4"/>
</dbReference>
<dbReference type="CDD" id="cd18989">
    <property type="entry name" value="LGIC_ECD_cation"/>
    <property type="match status" value="1"/>
</dbReference>
<dbReference type="Pfam" id="PF02932">
    <property type="entry name" value="Neur_chan_memb"/>
    <property type="match status" value="1"/>
</dbReference>
<feature type="domain" description="K Homology" evidence="10">
    <location>
        <begin position="685"/>
        <end position="756"/>
    </location>
</feature>
<dbReference type="GO" id="GO:0006355">
    <property type="term" value="P:regulation of DNA-templated transcription"/>
    <property type="evidence" value="ECO:0007669"/>
    <property type="project" value="InterPro"/>
</dbReference>
<comment type="caution">
    <text evidence="11">The sequence shown here is derived from an EMBL/GenBank/DDBJ whole genome shotgun (WGS) entry which is preliminary data.</text>
</comment>
<comment type="similarity">
    <text evidence="9">Belongs to the ligand-gated ion channel (TC 1.A.9) family.</text>
</comment>
<dbReference type="Gene3D" id="3.30.1370.10">
    <property type="entry name" value="K Homology domain, type 1"/>
    <property type="match status" value="4"/>
</dbReference>
<dbReference type="InterPro" id="IPR036734">
    <property type="entry name" value="Neur_chan_lig-bd_sf"/>
</dbReference>
<dbReference type="InterPro" id="IPR038050">
    <property type="entry name" value="Neuro_actylchol_rec"/>
</dbReference>
<keyword evidence="12" id="KW-1185">Reference proteome</keyword>
<keyword evidence="9" id="KW-0407">Ion channel</keyword>
<dbReference type="FunFam" id="1.20.58.390:FF:000081">
    <property type="entry name" value="Proton-gated ion channel subunit pbo-5"/>
    <property type="match status" value="1"/>
</dbReference>
<feature type="domain" description="K Homology" evidence="10">
    <location>
        <begin position="595"/>
        <end position="667"/>
    </location>
</feature>
<dbReference type="OrthoDB" id="410315at2759"/>
<organism evidence="11 12">
    <name type="scientific">Caenorhabditis auriculariae</name>
    <dbReference type="NCBI Taxonomy" id="2777116"/>
    <lineage>
        <taxon>Eukaryota</taxon>
        <taxon>Metazoa</taxon>
        <taxon>Ecdysozoa</taxon>
        <taxon>Nematoda</taxon>
        <taxon>Chromadorea</taxon>
        <taxon>Rhabditida</taxon>
        <taxon>Rhabditina</taxon>
        <taxon>Rhabditomorpha</taxon>
        <taxon>Rhabditoidea</taxon>
        <taxon>Rhabditidae</taxon>
        <taxon>Peloderinae</taxon>
        <taxon>Caenorhabditis</taxon>
    </lineage>
</organism>
<dbReference type="GO" id="GO:0004888">
    <property type="term" value="F:transmembrane signaling receptor activity"/>
    <property type="evidence" value="ECO:0007669"/>
    <property type="project" value="InterPro"/>
</dbReference>
<evidence type="ECO:0000313" key="12">
    <source>
        <dbReference type="Proteomes" id="UP000835052"/>
    </source>
</evidence>
<dbReference type="Pfam" id="PF00013">
    <property type="entry name" value="KH_1"/>
    <property type="match status" value="4"/>
</dbReference>
<keyword evidence="7" id="KW-0539">Nucleus</keyword>
<protein>
    <recommendedName>
        <fullName evidence="10">K Homology domain-containing protein</fullName>
    </recommendedName>
</protein>
<evidence type="ECO:0000256" key="5">
    <source>
        <dbReference type="ARBA" id="ARBA00022989"/>
    </source>
</evidence>
<proteinExistence type="inferred from homology"/>
<feature type="transmembrane region" description="Helical" evidence="9">
    <location>
        <begin position="295"/>
        <end position="318"/>
    </location>
</feature>
<dbReference type="PROSITE" id="PS00236">
    <property type="entry name" value="NEUROTR_ION_CHANNEL"/>
    <property type="match status" value="1"/>
</dbReference>
<keyword evidence="9" id="KW-0813">Transport</keyword>
<feature type="signal peptide" evidence="9">
    <location>
        <begin position="1"/>
        <end position="20"/>
    </location>
</feature>
<dbReference type="SUPFAM" id="SSF63712">
    <property type="entry name" value="Nicotinic receptor ligand binding domain-like"/>
    <property type="match status" value="1"/>
</dbReference>
<dbReference type="Pfam" id="PF09005">
    <property type="entry name" value="FUBP_C"/>
    <property type="match status" value="1"/>
</dbReference>
<dbReference type="EMBL" id="CAJGYM010000010">
    <property type="protein sequence ID" value="CAD6189421.1"/>
    <property type="molecule type" value="Genomic_DNA"/>
</dbReference>
<dbReference type="CDD" id="cd19051">
    <property type="entry name" value="LGIC_TM_cation"/>
    <property type="match status" value="1"/>
</dbReference>
<evidence type="ECO:0000256" key="1">
    <source>
        <dbReference type="ARBA" id="ARBA00004123"/>
    </source>
</evidence>
<dbReference type="InterPro" id="IPR004087">
    <property type="entry name" value="KH_dom"/>
</dbReference>
<feature type="chain" id="PRO_5035963583" description="K Homology domain-containing protein" evidence="9">
    <location>
        <begin position="21"/>
        <end position="1025"/>
    </location>
</feature>
<dbReference type="Gene3D" id="1.20.58.390">
    <property type="entry name" value="Neurotransmitter-gated ion-channel transmembrane domain"/>
    <property type="match status" value="1"/>
</dbReference>
<keyword evidence="9" id="KW-0732">Signal</keyword>
<evidence type="ECO:0000256" key="7">
    <source>
        <dbReference type="ARBA" id="ARBA00023242"/>
    </source>
</evidence>
<evidence type="ECO:0000256" key="9">
    <source>
        <dbReference type="RuleBase" id="RU000687"/>
    </source>
</evidence>